<dbReference type="Proteomes" id="UP001341840">
    <property type="component" value="Unassembled WGS sequence"/>
</dbReference>
<comment type="caution">
    <text evidence="3">The sequence shown here is derived from an EMBL/GenBank/DDBJ whole genome shotgun (WGS) entry which is preliminary data.</text>
</comment>
<gene>
    <name evidence="3" type="ORF">PIB30_027384</name>
</gene>
<dbReference type="Pfam" id="PF26130">
    <property type="entry name" value="PB1-like"/>
    <property type="match status" value="1"/>
</dbReference>
<feature type="region of interest" description="Disordered" evidence="1">
    <location>
        <begin position="269"/>
        <end position="346"/>
    </location>
</feature>
<evidence type="ECO:0000313" key="3">
    <source>
        <dbReference type="EMBL" id="MED6157855.1"/>
    </source>
</evidence>
<dbReference type="InterPro" id="IPR058594">
    <property type="entry name" value="PB1-like_dom_pln"/>
</dbReference>
<proteinExistence type="predicted"/>
<reference evidence="3 4" key="1">
    <citation type="journal article" date="2023" name="Plants (Basel)">
        <title>Bridging the Gap: Combining Genomics and Transcriptomics Approaches to Understand Stylosanthes scabra, an Orphan Legume from the Brazilian Caatinga.</title>
        <authorList>
            <person name="Ferreira-Neto J.R.C."/>
            <person name="da Silva M.D."/>
            <person name="Binneck E."/>
            <person name="de Melo N.F."/>
            <person name="da Silva R.H."/>
            <person name="de Melo A.L.T.M."/>
            <person name="Pandolfi V."/>
            <person name="Bustamante F.O."/>
            <person name="Brasileiro-Vidal A.C."/>
            <person name="Benko-Iseppon A.M."/>
        </authorList>
    </citation>
    <scope>NUCLEOTIDE SEQUENCE [LARGE SCALE GENOMIC DNA]</scope>
    <source>
        <tissue evidence="3">Leaves</tissue>
    </source>
</reference>
<keyword evidence="4" id="KW-1185">Reference proteome</keyword>
<name>A0ABU6UB17_9FABA</name>
<evidence type="ECO:0000259" key="2">
    <source>
        <dbReference type="Pfam" id="PF26130"/>
    </source>
</evidence>
<organism evidence="3 4">
    <name type="scientific">Stylosanthes scabra</name>
    <dbReference type="NCBI Taxonomy" id="79078"/>
    <lineage>
        <taxon>Eukaryota</taxon>
        <taxon>Viridiplantae</taxon>
        <taxon>Streptophyta</taxon>
        <taxon>Embryophyta</taxon>
        <taxon>Tracheophyta</taxon>
        <taxon>Spermatophyta</taxon>
        <taxon>Magnoliopsida</taxon>
        <taxon>eudicotyledons</taxon>
        <taxon>Gunneridae</taxon>
        <taxon>Pentapetalae</taxon>
        <taxon>rosids</taxon>
        <taxon>fabids</taxon>
        <taxon>Fabales</taxon>
        <taxon>Fabaceae</taxon>
        <taxon>Papilionoideae</taxon>
        <taxon>50 kb inversion clade</taxon>
        <taxon>dalbergioids sensu lato</taxon>
        <taxon>Dalbergieae</taxon>
        <taxon>Pterocarpus clade</taxon>
        <taxon>Stylosanthes</taxon>
    </lineage>
</organism>
<evidence type="ECO:0000256" key="1">
    <source>
        <dbReference type="SAM" id="MobiDB-lite"/>
    </source>
</evidence>
<feature type="domain" description="PB1-like" evidence="2">
    <location>
        <begin position="104"/>
        <end position="182"/>
    </location>
</feature>
<feature type="compositionally biased region" description="Basic and acidic residues" evidence="1">
    <location>
        <begin position="311"/>
        <end position="322"/>
    </location>
</feature>
<accession>A0ABU6UB17</accession>
<protein>
    <recommendedName>
        <fullName evidence="2">PB1-like domain-containing protein</fullName>
    </recommendedName>
</protein>
<evidence type="ECO:0000313" key="4">
    <source>
        <dbReference type="Proteomes" id="UP001341840"/>
    </source>
</evidence>
<dbReference type="EMBL" id="JASCZI010120934">
    <property type="protein sequence ID" value="MED6157855.1"/>
    <property type="molecule type" value="Genomic_DNA"/>
</dbReference>
<feature type="compositionally biased region" description="Acidic residues" evidence="1">
    <location>
        <begin position="296"/>
        <end position="307"/>
    </location>
</feature>
<sequence>MPLRVFPSRKSKNDFTRPSFIYALSFTLSQHEKKKTKHSWQSDILEADSRREEKEKNLLRRGASVKTVVIVRSLSSSIAFCFRIVLGFLIAAVLFHWSDCNDRDGEKTVVGGQDADFWCIFEAEEQLMHLGVEKRNISAMWYKDLLVEEFDIGLIQFENDRDAIEMVRLGLLRGYVELYVVHSDREIEGFPEIGYIDVGGGEEGEGNAGGEQGDGNAGVIEGGVEGVDGEGNAAANGGDVVVEEVVETKGKGVAKEADGADVAGVCVEGVNDEEGGDVGKDGDDIPNGEEAMGDVSEGDGEDEEYAPSDECSDKVDDIHFTDRDDEDNLDDDWFREGGRVNNENDNGKGKNVVSEYFFCDEAEDSDDLEGGQGLGDKDEGDMERAAVNMFPEHKSVNDWANYPWRVGTLYANRDEFKEIVSAYAVHAAKGVKFDYCDQKRIIAICVSGYPF</sequence>